<evidence type="ECO:0000313" key="3">
    <source>
        <dbReference type="Proteomes" id="UP000016930"/>
    </source>
</evidence>
<keyword evidence="3" id="KW-1185">Reference proteome</keyword>
<gene>
    <name evidence="2" type="ORF">CERSUDRAFT_91943</name>
</gene>
<dbReference type="Gene3D" id="3.30.710.10">
    <property type="entry name" value="Potassium Channel Kv1.1, Chain A"/>
    <property type="match status" value="1"/>
</dbReference>
<accession>M2RQL7</accession>
<dbReference type="AlphaFoldDB" id="M2RQL7"/>
<organism evidence="2 3">
    <name type="scientific">Ceriporiopsis subvermispora (strain B)</name>
    <name type="common">White-rot fungus</name>
    <name type="synonym">Gelatoporia subvermispora</name>
    <dbReference type="NCBI Taxonomy" id="914234"/>
    <lineage>
        <taxon>Eukaryota</taxon>
        <taxon>Fungi</taxon>
        <taxon>Dikarya</taxon>
        <taxon>Basidiomycota</taxon>
        <taxon>Agaricomycotina</taxon>
        <taxon>Agaricomycetes</taxon>
        <taxon>Polyporales</taxon>
        <taxon>Gelatoporiaceae</taxon>
        <taxon>Gelatoporia</taxon>
    </lineage>
</organism>
<evidence type="ECO:0000259" key="1">
    <source>
        <dbReference type="SMART" id="SM00225"/>
    </source>
</evidence>
<evidence type="ECO:0000313" key="2">
    <source>
        <dbReference type="EMBL" id="EMD41181.1"/>
    </source>
</evidence>
<dbReference type="InterPro" id="IPR011333">
    <property type="entry name" value="SKP1/BTB/POZ_sf"/>
</dbReference>
<dbReference type="InterPro" id="IPR000210">
    <property type="entry name" value="BTB/POZ_dom"/>
</dbReference>
<dbReference type="EMBL" id="KB445792">
    <property type="protein sequence ID" value="EMD41181.1"/>
    <property type="molecule type" value="Genomic_DNA"/>
</dbReference>
<reference evidence="2 3" key="1">
    <citation type="journal article" date="2012" name="Proc. Natl. Acad. Sci. U.S.A.">
        <title>Comparative genomics of Ceriporiopsis subvermispora and Phanerochaete chrysosporium provide insight into selective ligninolysis.</title>
        <authorList>
            <person name="Fernandez-Fueyo E."/>
            <person name="Ruiz-Duenas F.J."/>
            <person name="Ferreira P."/>
            <person name="Floudas D."/>
            <person name="Hibbett D.S."/>
            <person name="Canessa P."/>
            <person name="Larrondo L.F."/>
            <person name="James T.Y."/>
            <person name="Seelenfreund D."/>
            <person name="Lobos S."/>
            <person name="Polanco R."/>
            <person name="Tello M."/>
            <person name="Honda Y."/>
            <person name="Watanabe T."/>
            <person name="Watanabe T."/>
            <person name="Ryu J.S."/>
            <person name="Kubicek C.P."/>
            <person name="Schmoll M."/>
            <person name="Gaskell J."/>
            <person name="Hammel K.E."/>
            <person name="St John F.J."/>
            <person name="Vanden Wymelenberg A."/>
            <person name="Sabat G."/>
            <person name="Splinter BonDurant S."/>
            <person name="Syed K."/>
            <person name="Yadav J.S."/>
            <person name="Doddapaneni H."/>
            <person name="Subramanian V."/>
            <person name="Lavin J.L."/>
            <person name="Oguiza J.A."/>
            <person name="Perez G."/>
            <person name="Pisabarro A.G."/>
            <person name="Ramirez L."/>
            <person name="Santoyo F."/>
            <person name="Master E."/>
            <person name="Coutinho P.M."/>
            <person name="Henrissat B."/>
            <person name="Lombard V."/>
            <person name="Magnuson J.K."/>
            <person name="Kuees U."/>
            <person name="Hori C."/>
            <person name="Igarashi K."/>
            <person name="Samejima M."/>
            <person name="Held B.W."/>
            <person name="Barry K.W."/>
            <person name="LaButti K.M."/>
            <person name="Lapidus A."/>
            <person name="Lindquist E.A."/>
            <person name="Lucas S.M."/>
            <person name="Riley R."/>
            <person name="Salamov A.A."/>
            <person name="Hoffmeister D."/>
            <person name="Schwenk D."/>
            <person name="Hadar Y."/>
            <person name="Yarden O."/>
            <person name="de Vries R.P."/>
            <person name="Wiebenga A."/>
            <person name="Stenlid J."/>
            <person name="Eastwood D."/>
            <person name="Grigoriev I.V."/>
            <person name="Berka R.M."/>
            <person name="Blanchette R.A."/>
            <person name="Kersten P."/>
            <person name="Martinez A.T."/>
            <person name="Vicuna R."/>
            <person name="Cullen D."/>
        </authorList>
    </citation>
    <scope>NUCLEOTIDE SEQUENCE [LARGE SCALE GENOMIC DNA]</scope>
    <source>
        <strain evidence="2 3">B</strain>
    </source>
</reference>
<dbReference type="HOGENOM" id="CLU_033082_3_0_1"/>
<name>M2RQL7_CERS8</name>
<feature type="domain" description="BTB" evidence="1">
    <location>
        <begin position="23"/>
        <end position="129"/>
    </location>
</feature>
<dbReference type="STRING" id="914234.M2RQL7"/>
<dbReference type="SMART" id="SM00225">
    <property type="entry name" value="BTB"/>
    <property type="match status" value="1"/>
</dbReference>
<dbReference type="OrthoDB" id="3036049at2759"/>
<protein>
    <recommendedName>
        <fullName evidence="1">BTB domain-containing protein</fullName>
    </recommendedName>
</protein>
<sequence>MDTTKASTPLFENIDNLLWFDDGNVILIAEGVAFRVYQGLLSTRSTVFRDLFQVPQPPDGESYEGCPVIRLHDKRMDLHALLRTLFGFKEFLDVEKITFCDISPLVRLSHKYDIKDLYESTSKRLKTMFPTQLHDFDNMRTVYSQSEAIEAVNLARLIDEESILPVSFYLCCQRSLQNWWENDADQNDFLQLVDARDREKCRELQTWLRVTNYRLSIKMLCGSTYHVCWNRKNKSPCARVLQEKTAAFVSERGLEQDLTDCALFHSKEHLWTSPVLCEFCTKELSRRHRTERLRLWNRLPSILGIKVPNWPCDAEVEDGTSW</sequence>
<proteinExistence type="predicted"/>
<dbReference type="Proteomes" id="UP000016930">
    <property type="component" value="Unassembled WGS sequence"/>
</dbReference>